<evidence type="ECO:0000313" key="5">
    <source>
        <dbReference type="EMBL" id="GAA4933063.1"/>
    </source>
</evidence>
<dbReference type="CDD" id="cd02440">
    <property type="entry name" value="AdoMet_MTases"/>
    <property type="match status" value="1"/>
</dbReference>
<keyword evidence="6" id="KW-1185">Reference proteome</keyword>
<dbReference type="PANTHER" id="PTHR43464:SF19">
    <property type="entry name" value="UBIQUINONE BIOSYNTHESIS O-METHYLTRANSFERASE, MITOCHONDRIAL"/>
    <property type="match status" value="1"/>
</dbReference>
<dbReference type="Proteomes" id="UP001501302">
    <property type="component" value="Unassembled WGS sequence"/>
</dbReference>
<accession>A0ABP9G8P0</accession>
<gene>
    <name evidence="5" type="ORF">GCM10023314_01840</name>
</gene>
<name>A0ABP9G8P0_9FLAO</name>
<dbReference type="EMBL" id="BAABJJ010000002">
    <property type="protein sequence ID" value="GAA4933063.1"/>
    <property type="molecule type" value="Genomic_DNA"/>
</dbReference>
<evidence type="ECO:0000256" key="2">
    <source>
        <dbReference type="ARBA" id="ARBA00022679"/>
    </source>
</evidence>
<evidence type="ECO:0000313" key="6">
    <source>
        <dbReference type="Proteomes" id="UP001501302"/>
    </source>
</evidence>
<feature type="domain" description="Methyltransferase" evidence="4">
    <location>
        <begin position="60"/>
        <end position="148"/>
    </location>
</feature>
<proteinExistence type="predicted"/>
<dbReference type="PANTHER" id="PTHR43464">
    <property type="entry name" value="METHYLTRANSFERASE"/>
    <property type="match status" value="1"/>
</dbReference>
<dbReference type="InterPro" id="IPR041698">
    <property type="entry name" value="Methyltransf_25"/>
</dbReference>
<dbReference type="GO" id="GO:0008168">
    <property type="term" value="F:methyltransferase activity"/>
    <property type="evidence" value="ECO:0007669"/>
    <property type="project" value="UniProtKB-KW"/>
</dbReference>
<protein>
    <submittedName>
        <fullName evidence="5">Methyltransferase domain-containing protein</fullName>
    </submittedName>
</protein>
<organism evidence="5 6">
    <name type="scientific">Algibacter agarivorans</name>
    <dbReference type="NCBI Taxonomy" id="1109741"/>
    <lineage>
        <taxon>Bacteria</taxon>
        <taxon>Pseudomonadati</taxon>
        <taxon>Bacteroidota</taxon>
        <taxon>Flavobacteriia</taxon>
        <taxon>Flavobacteriales</taxon>
        <taxon>Flavobacteriaceae</taxon>
        <taxon>Algibacter</taxon>
    </lineage>
</organism>
<reference evidence="6" key="1">
    <citation type="journal article" date="2019" name="Int. J. Syst. Evol. Microbiol.">
        <title>The Global Catalogue of Microorganisms (GCM) 10K type strain sequencing project: providing services to taxonomists for standard genome sequencing and annotation.</title>
        <authorList>
            <consortium name="The Broad Institute Genomics Platform"/>
            <consortium name="The Broad Institute Genome Sequencing Center for Infectious Disease"/>
            <person name="Wu L."/>
            <person name="Ma J."/>
        </authorList>
    </citation>
    <scope>NUCLEOTIDE SEQUENCE [LARGE SCALE GENOMIC DNA]</scope>
    <source>
        <strain evidence="6">JCM 18285</strain>
    </source>
</reference>
<keyword evidence="3" id="KW-0949">S-adenosyl-L-methionine</keyword>
<sequence>MKDLFGNALLDYQNGNYTEDIITSTSISDNDILPLPYLFRDYKDMPKLEQRALKLCKGSVLDVGCGTGSHSLQLQKKGFKVKAIDISKGAIKVAKQRGVQTTEVKALLDETETFDTILLLMNGTGIFQELSQVSKYLSHLKSLLKPSGQILIDSSDIKYMYEDEGGGFWMDTNASYYGELDYYLSYKGEKETPIKWLYLDFKTLKLACETVGLKCELVLEGEHYDYLALLIPAEARIS</sequence>
<dbReference type="GO" id="GO:0032259">
    <property type="term" value="P:methylation"/>
    <property type="evidence" value="ECO:0007669"/>
    <property type="project" value="UniProtKB-KW"/>
</dbReference>
<dbReference type="Gene3D" id="3.40.50.150">
    <property type="entry name" value="Vaccinia Virus protein VP39"/>
    <property type="match status" value="1"/>
</dbReference>
<dbReference type="Pfam" id="PF13649">
    <property type="entry name" value="Methyltransf_25"/>
    <property type="match status" value="1"/>
</dbReference>
<dbReference type="InterPro" id="IPR029063">
    <property type="entry name" value="SAM-dependent_MTases_sf"/>
</dbReference>
<comment type="caution">
    <text evidence="5">The sequence shown here is derived from an EMBL/GenBank/DDBJ whole genome shotgun (WGS) entry which is preliminary data.</text>
</comment>
<evidence type="ECO:0000256" key="3">
    <source>
        <dbReference type="ARBA" id="ARBA00022691"/>
    </source>
</evidence>
<evidence type="ECO:0000259" key="4">
    <source>
        <dbReference type="Pfam" id="PF13649"/>
    </source>
</evidence>
<dbReference type="RefSeq" id="WP_345189590.1">
    <property type="nucleotide sequence ID" value="NZ_BAABJJ010000002.1"/>
</dbReference>
<evidence type="ECO:0000256" key="1">
    <source>
        <dbReference type="ARBA" id="ARBA00022603"/>
    </source>
</evidence>
<dbReference type="SUPFAM" id="SSF53335">
    <property type="entry name" value="S-adenosyl-L-methionine-dependent methyltransferases"/>
    <property type="match status" value="1"/>
</dbReference>
<keyword evidence="1 5" id="KW-0489">Methyltransferase</keyword>
<keyword evidence="2" id="KW-0808">Transferase</keyword>